<dbReference type="EMBL" id="JAPNUD010000068">
    <property type="protein sequence ID" value="MDA0643507.1"/>
    <property type="molecule type" value="Genomic_DNA"/>
</dbReference>
<gene>
    <name evidence="9" type="ORF">OUY24_23000</name>
</gene>
<feature type="transmembrane region" description="Helical" evidence="8">
    <location>
        <begin position="305"/>
        <end position="323"/>
    </location>
</feature>
<sequence length="328" mass="34170">MSTSGITLTNRWARVSALAPRGHGATTLVLLLTWLALVAATGLRAPGFLSGQTVVAVAFNMAFVGIMVTGVGIVMMSGAEFDLSVGVTAVTSALIVAQLLVEGWSFLPAMLVAVLFGVLIGAANAWLVLWLGIHPIVATLGMMFLVSGVTRIFVDFVAIPRDSFLRQQAAGAWLGVPRVFWVMLVVFTIVGLVIRSTRPGRHLVAVGGNAQAARARGISPRRVQGVAFVLCGLCAGIAGLVLASQGDIVQSSLTAGTEFRVISILLLGGMALTGGRGRFSGVFASLLLLSTLPTAIVTWGVSSSWQPVIEGLVLAVALAVNSLREKKR</sequence>
<feature type="transmembrane region" description="Helical" evidence="8">
    <location>
        <begin position="107"/>
        <end position="129"/>
    </location>
</feature>
<evidence type="ECO:0000256" key="5">
    <source>
        <dbReference type="ARBA" id="ARBA00022692"/>
    </source>
</evidence>
<keyword evidence="10" id="KW-1185">Reference proteome</keyword>
<dbReference type="InterPro" id="IPR001851">
    <property type="entry name" value="ABC_transp_permease"/>
</dbReference>
<keyword evidence="5 8" id="KW-0812">Transmembrane</keyword>
<evidence type="ECO:0000256" key="7">
    <source>
        <dbReference type="ARBA" id="ARBA00023136"/>
    </source>
</evidence>
<dbReference type="RefSeq" id="WP_271277761.1">
    <property type="nucleotide sequence ID" value="NZ_BAABFD010000018.1"/>
</dbReference>
<comment type="subcellular location">
    <subcellularLocation>
        <location evidence="1">Cell membrane</location>
        <topology evidence="1">Multi-pass membrane protein</topology>
    </subcellularLocation>
</comment>
<evidence type="ECO:0000256" key="4">
    <source>
        <dbReference type="ARBA" id="ARBA00022519"/>
    </source>
</evidence>
<feature type="transmembrane region" description="Helical" evidence="8">
    <location>
        <begin position="248"/>
        <end position="267"/>
    </location>
</feature>
<evidence type="ECO:0000256" key="1">
    <source>
        <dbReference type="ARBA" id="ARBA00004651"/>
    </source>
</evidence>
<keyword evidence="6 8" id="KW-1133">Transmembrane helix</keyword>
<feature type="transmembrane region" description="Helical" evidence="8">
    <location>
        <begin position="54"/>
        <end position="76"/>
    </location>
</feature>
<feature type="transmembrane region" description="Helical" evidence="8">
    <location>
        <begin position="83"/>
        <end position="101"/>
    </location>
</feature>
<feature type="transmembrane region" description="Helical" evidence="8">
    <location>
        <begin position="223"/>
        <end position="242"/>
    </location>
</feature>
<feature type="transmembrane region" description="Helical" evidence="8">
    <location>
        <begin position="171"/>
        <end position="194"/>
    </location>
</feature>
<dbReference type="PANTHER" id="PTHR32196">
    <property type="entry name" value="ABC TRANSPORTER PERMEASE PROTEIN YPHD-RELATED-RELATED"/>
    <property type="match status" value="1"/>
</dbReference>
<reference evidence="9 10" key="1">
    <citation type="submission" date="2022-11" db="EMBL/GenBank/DDBJ databases">
        <title>Nonomuraea corallina sp. nov., a new species of the genus Nonomuraea isolated from sea side sediment in Thai sea.</title>
        <authorList>
            <person name="Ngamcharungchit C."/>
            <person name="Matsumoto A."/>
            <person name="Suriyachadkun C."/>
            <person name="Panbangred W."/>
            <person name="Inahashi Y."/>
            <person name="Intra B."/>
        </authorList>
    </citation>
    <scope>NUCLEOTIDE SEQUENCE [LARGE SCALE GENOMIC DNA]</scope>
    <source>
        <strain evidence="9 10">DSM 43553</strain>
    </source>
</reference>
<evidence type="ECO:0000313" key="10">
    <source>
        <dbReference type="Proteomes" id="UP001212498"/>
    </source>
</evidence>
<feature type="transmembrane region" description="Helical" evidence="8">
    <location>
        <begin position="136"/>
        <end position="159"/>
    </location>
</feature>
<accession>A0ABT4T1Y3</accession>
<dbReference type="Pfam" id="PF02653">
    <property type="entry name" value="BPD_transp_2"/>
    <property type="match status" value="1"/>
</dbReference>
<dbReference type="Proteomes" id="UP001212498">
    <property type="component" value="Unassembled WGS sequence"/>
</dbReference>
<name>A0ABT4T1Y3_9ACTN</name>
<keyword evidence="2" id="KW-0813">Transport</keyword>
<comment type="caution">
    <text evidence="9">The sequence shown here is derived from an EMBL/GenBank/DDBJ whole genome shotgun (WGS) entry which is preliminary data.</text>
</comment>
<keyword evidence="3" id="KW-1003">Cell membrane</keyword>
<evidence type="ECO:0000256" key="2">
    <source>
        <dbReference type="ARBA" id="ARBA00022448"/>
    </source>
</evidence>
<organism evidence="9 10">
    <name type="scientific">Nonomuraea ferruginea</name>
    <dbReference type="NCBI Taxonomy" id="46174"/>
    <lineage>
        <taxon>Bacteria</taxon>
        <taxon>Bacillati</taxon>
        <taxon>Actinomycetota</taxon>
        <taxon>Actinomycetes</taxon>
        <taxon>Streptosporangiales</taxon>
        <taxon>Streptosporangiaceae</taxon>
        <taxon>Nonomuraea</taxon>
    </lineage>
</organism>
<feature type="transmembrane region" description="Helical" evidence="8">
    <location>
        <begin position="279"/>
        <end position="299"/>
    </location>
</feature>
<evidence type="ECO:0000256" key="6">
    <source>
        <dbReference type="ARBA" id="ARBA00022989"/>
    </source>
</evidence>
<evidence type="ECO:0000256" key="8">
    <source>
        <dbReference type="SAM" id="Phobius"/>
    </source>
</evidence>
<proteinExistence type="predicted"/>
<keyword evidence="7 8" id="KW-0472">Membrane</keyword>
<dbReference type="PANTHER" id="PTHR32196:SF21">
    <property type="entry name" value="ABC TRANSPORTER PERMEASE PROTEIN YPHD-RELATED"/>
    <property type="match status" value="1"/>
</dbReference>
<evidence type="ECO:0000313" key="9">
    <source>
        <dbReference type="EMBL" id="MDA0643507.1"/>
    </source>
</evidence>
<dbReference type="CDD" id="cd06579">
    <property type="entry name" value="TM_PBP1_transp_AraH_like"/>
    <property type="match status" value="1"/>
</dbReference>
<evidence type="ECO:0000256" key="3">
    <source>
        <dbReference type="ARBA" id="ARBA00022475"/>
    </source>
</evidence>
<protein>
    <submittedName>
        <fullName evidence="9">ABC transporter permease</fullName>
    </submittedName>
</protein>
<keyword evidence="4" id="KW-0997">Cell inner membrane</keyword>